<dbReference type="InParanoid" id="A0A1X7UX29"/>
<accession>A0A1X7UX29</accession>
<organism evidence="2">
    <name type="scientific">Amphimedon queenslandica</name>
    <name type="common">Sponge</name>
    <dbReference type="NCBI Taxonomy" id="400682"/>
    <lineage>
        <taxon>Eukaryota</taxon>
        <taxon>Metazoa</taxon>
        <taxon>Porifera</taxon>
        <taxon>Demospongiae</taxon>
        <taxon>Heteroscleromorpha</taxon>
        <taxon>Haplosclerida</taxon>
        <taxon>Niphatidae</taxon>
        <taxon>Amphimedon</taxon>
    </lineage>
</organism>
<proteinExistence type="predicted"/>
<protein>
    <submittedName>
        <fullName evidence="2">Uncharacterized protein</fullName>
    </submittedName>
</protein>
<dbReference type="EnsemblMetazoa" id="Aqu2.1.32333_001">
    <property type="protein sequence ID" value="Aqu2.1.32333_001"/>
    <property type="gene ID" value="Aqu2.1.32333"/>
</dbReference>
<reference evidence="2" key="1">
    <citation type="submission" date="2017-05" db="UniProtKB">
        <authorList>
            <consortium name="EnsemblMetazoa"/>
        </authorList>
    </citation>
    <scope>IDENTIFICATION</scope>
</reference>
<dbReference type="AlphaFoldDB" id="A0A1X7UX29"/>
<name>A0A1X7UX29_AMPQE</name>
<evidence type="ECO:0000313" key="2">
    <source>
        <dbReference type="EnsemblMetazoa" id="Aqu2.1.32333_001"/>
    </source>
</evidence>
<feature type="region of interest" description="Disordered" evidence="1">
    <location>
        <begin position="1"/>
        <end position="24"/>
    </location>
</feature>
<evidence type="ECO:0000256" key="1">
    <source>
        <dbReference type="SAM" id="MobiDB-lite"/>
    </source>
</evidence>
<sequence length="130" mass="13861">MTSEPISSNAVYVRPPPSHRGGNDHLPYHHQCVMSILMGSGGDWELTVEVVVGVRQGEDVEVSGPKEVVAELMAQALVEVVGMGLTMTEVAVEGDQGEEEAEEEKEAKDQEIVAGQKGLVPAIIMHGDKA</sequence>
<feature type="compositionally biased region" description="Polar residues" evidence="1">
    <location>
        <begin position="1"/>
        <end position="10"/>
    </location>
</feature>